<dbReference type="PROSITE" id="PS01046">
    <property type="entry name" value="LON_SER"/>
    <property type="match status" value="1"/>
</dbReference>
<comment type="catalytic activity">
    <reaction evidence="6">
        <text>Hydrolysis of proteins in presence of ATP.</text>
        <dbReference type="EC" id="3.4.21.53"/>
    </reaction>
</comment>
<reference evidence="15" key="1">
    <citation type="submission" date="2022-10" db="EMBL/GenBank/DDBJ databases">
        <title>Genome assembly of Pristionchus species.</title>
        <authorList>
            <person name="Yoshida K."/>
            <person name="Sommer R.J."/>
        </authorList>
    </citation>
    <scope>NUCLEOTIDE SEQUENCE [LARGE SCALE GENOMIC DNA]</scope>
    <source>
        <strain evidence="15">RS5460</strain>
    </source>
</reference>
<dbReference type="EC" id="3.4.21.-" evidence="11"/>
<dbReference type="Gene3D" id="3.40.50.300">
    <property type="entry name" value="P-loop containing nucleotide triphosphate hydrolases"/>
    <property type="match status" value="1"/>
</dbReference>
<dbReference type="GO" id="GO:0016887">
    <property type="term" value="F:ATP hydrolysis activity"/>
    <property type="evidence" value="ECO:0007669"/>
    <property type="project" value="InterPro"/>
</dbReference>
<dbReference type="CDD" id="cd19500">
    <property type="entry name" value="RecA-like_Lon"/>
    <property type="match status" value="1"/>
</dbReference>
<dbReference type="GO" id="GO:0030163">
    <property type="term" value="P:protein catabolic process"/>
    <property type="evidence" value="ECO:0007669"/>
    <property type="project" value="InterPro"/>
</dbReference>
<keyword evidence="5 8" id="KW-0067">ATP-binding</keyword>
<protein>
    <recommendedName>
        <fullName evidence="11">Lon protease homolog</fullName>
        <ecNumber evidence="11">3.4.21.-</ecNumber>
    </recommendedName>
</protein>
<evidence type="ECO:0000256" key="2">
    <source>
        <dbReference type="ARBA" id="ARBA00022741"/>
    </source>
</evidence>
<evidence type="ECO:0000313" key="14">
    <source>
        <dbReference type="EMBL" id="GMR42765.1"/>
    </source>
</evidence>
<dbReference type="FunFam" id="3.40.50.300:FF:000021">
    <property type="entry name" value="Lon protease homolog"/>
    <property type="match status" value="1"/>
</dbReference>
<dbReference type="PANTHER" id="PTHR10046">
    <property type="entry name" value="ATP DEPENDENT LON PROTEASE FAMILY MEMBER"/>
    <property type="match status" value="1"/>
</dbReference>
<evidence type="ECO:0000259" key="13">
    <source>
        <dbReference type="PROSITE" id="PS51787"/>
    </source>
</evidence>
<dbReference type="SMART" id="SM00382">
    <property type="entry name" value="AAA"/>
    <property type="match status" value="1"/>
</dbReference>
<dbReference type="InterPro" id="IPR003959">
    <property type="entry name" value="ATPase_AAA_core"/>
</dbReference>
<evidence type="ECO:0000256" key="6">
    <source>
        <dbReference type="ARBA" id="ARBA00050665"/>
    </source>
</evidence>
<dbReference type="InterPro" id="IPR004815">
    <property type="entry name" value="Lon_bac/euk-typ"/>
</dbReference>
<dbReference type="InterPro" id="IPR054594">
    <property type="entry name" value="Lon_lid"/>
</dbReference>
<dbReference type="PRINTS" id="PR00830">
    <property type="entry name" value="ENDOLAPTASE"/>
</dbReference>
<dbReference type="FunFam" id="3.30.230.10:FF:000118">
    <property type="entry name" value="Lon protease homolog 2, peroxisomal"/>
    <property type="match status" value="1"/>
</dbReference>
<dbReference type="InterPro" id="IPR027417">
    <property type="entry name" value="P-loop_NTPase"/>
</dbReference>
<evidence type="ECO:0000256" key="8">
    <source>
        <dbReference type="PIRSR" id="PIRSR001174-2"/>
    </source>
</evidence>
<evidence type="ECO:0000313" key="15">
    <source>
        <dbReference type="Proteomes" id="UP001328107"/>
    </source>
</evidence>
<keyword evidence="1 9" id="KW-0645">Protease</keyword>
<dbReference type="Pfam" id="PF05362">
    <property type="entry name" value="Lon_C"/>
    <property type="match status" value="1"/>
</dbReference>
<dbReference type="PIRSF" id="PIRSF001174">
    <property type="entry name" value="Lon_proteas"/>
    <property type="match status" value="1"/>
</dbReference>
<evidence type="ECO:0000256" key="9">
    <source>
        <dbReference type="PROSITE-ProRule" id="PRU01122"/>
    </source>
</evidence>
<dbReference type="Gene3D" id="1.10.8.60">
    <property type="match status" value="1"/>
</dbReference>
<dbReference type="InterPro" id="IPR014721">
    <property type="entry name" value="Ribsml_uS5_D2-typ_fold_subgr"/>
</dbReference>
<evidence type="ECO:0000256" key="3">
    <source>
        <dbReference type="ARBA" id="ARBA00022801"/>
    </source>
</evidence>
<evidence type="ECO:0000256" key="7">
    <source>
        <dbReference type="PIRSR" id="PIRSR001174-1"/>
    </source>
</evidence>
<proteinExistence type="inferred from homology"/>
<dbReference type="SMART" id="SM00464">
    <property type="entry name" value="LON"/>
    <property type="match status" value="1"/>
</dbReference>
<comment type="similarity">
    <text evidence="9 10">Belongs to the peptidase S16 family.</text>
</comment>
<keyword evidence="2 8" id="KW-0547">Nucleotide-binding</keyword>
<dbReference type="NCBIfam" id="TIGR00763">
    <property type="entry name" value="lon"/>
    <property type="match status" value="1"/>
</dbReference>
<dbReference type="GO" id="GO:0004252">
    <property type="term" value="F:serine-type endopeptidase activity"/>
    <property type="evidence" value="ECO:0007669"/>
    <property type="project" value="UniProtKB-UniRule"/>
</dbReference>
<name>A0AAN4ZT98_9BILA</name>
<keyword evidence="3 9" id="KW-0378">Hydrolase</keyword>
<evidence type="ECO:0000256" key="1">
    <source>
        <dbReference type="ARBA" id="ARBA00022670"/>
    </source>
</evidence>
<feature type="active site" evidence="7 9">
    <location>
        <position position="699"/>
    </location>
</feature>
<evidence type="ECO:0000256" key="10">
    <source>
        <dbReference type="RuleBase" id="RU000591"/>
    </source>
</evidence>
<dbReference type="InterPro" id="IPR020568">
    <property type="entry name" value="Ribosomal_Su5_D2-typ_SF"/>
</dbReference>
<dbReference type="SUPFAM" id="SSF52540">
    <property type="entry name" value="P-loop containing nucleoside triphosphate hydrolases"/>
    <property type="match status" value="1"/>
</dbReference>
<feature type="binding site" evidence="8">
    <location>
        <begin position="355"/>
        <end position="362"/>
    </location>
    <ligand>
        <name>ATP</name>
        <dbReference type="ChEBI" id="CHEBI:30616"/>
    </ligand>
</feature>
<dbReference type="PROSITE" id="PS51786">
    <property type="entry name" value="LON_PROTEOLYTIC"/>
    <property type="match status" value="1"/>
</dbReference>
<keyword evidence="4 9" id="KW-0720">Serine protease</keyword>
<gene>
    <name evidence="14" type="ORF">PMAYCL1PPCAC_12960</name>
</gene>
<dbReference type="SUPFAM" id="SSF54211">
    <property type="entry name" value="Ribosomal protein S5 domain 2-like"/>
    <property type="match status" value="1"/>
</dbReference>
<feature type="active site" evidence="7 9">
    <location>
        <position position="742"/>
    </location>
</feature>
<dbReference type="InterPro" id="IPR008268">
    <property type="entry name" value="Peptidase_S16_AS"/>
</dbReference>
<evidence type="ECO:0000256" key="11">
    <source>
        <dbReference type="RuleBase" id="RU000592"/>
    </source>
</evidence>
<dbReference type="GO" id="GO:0005524">
    <property type="term" value="F:ATP binding"/>
    <property type="evidence" value="ECO:0007669"/>
    <property type="project" value="UniProtKB-KW"/>
</dbReference>
<dbReference type="InterPro" id="IPR027065">
    <property type="entry name" value="Lon_Prtase"/>
</dbReference>
<feature type="non-terminal residue" evidence="14">
    <location>
        <position position="1"/>
    </location>
</feature>
<dbReference type="GO" id="GO:0004176">
    <property type="term" value="F:ATP-dependent peptidase activity"/>
    <property type="evidence" value="ECO:0007669"/>
    <property type="project" value="UniProtKB-UniRule"/>
</dbReference>
<dbReference type="InterPro" id="IPR003111">
    <property type="entry name" value="Lon_prtase_N"/>
</dbReference>
<dbReference type="AlphaFoldDB" id="A0AAN4ZT98"/>
<organism evidence="14 15">
    <name type="scientific">Pristionchus mayeri</name>
    <dbReference type="NCBI Taxonomy" id="1317129"/>
    <lineage>
        <taxon>Eukaryota</taxon>
        <taxon>Metazoa</taxon>
        <taxon>Ecdysozoa</taxon>
        <taxon>Nematoda</taxon>
        <taxon>Chromadorea</taxon>
        <taxon>Rhabditida</taxon>
        <taxon>Rhabditina</taxon>
        <taxon>Diplogasteromorpha</taxon>
        <taxon>Diplogasteroidea</taxon>
        <taxon>Neodiplogasteridae</taxon>
        <taxon>Pristionchus</taxon>
    </lineage>
</organism>
<dbReference type="SUPFAM" id="SSF88697">
    <property type="entry name" value="PUA domain-like"/>
    <property type="match status" value="1"/>
</dbReference>
<sequence length="801" mass="88451">IMEKGMELPVLLITQGVLFPEAKIKVPIRSKNNLAMLDRFVLNRSIASKTLILVAYRTETEKKVYDVGTVAMIEQVSCFSSSTFTQYTLHIVGVSRAKILDYALPVSRVKQIYSTGEVPEENEMELYEIVKKFTQSLNRDESITLSNAMRHKIPERHVDEVADLVASFIPRLGYEKQLEFLATVDVPTRVEAVMEWCKKHLESNPPRPPRSMSPPQGISLVDLRENGRRRGRMIRNNNEEPQSPIEKLASKLEAANLPDDVRDRVMEDLNRVKSSGGNGQESSMLLNYLEFVADLPWSTMTKDDVDIKKARQLLDDSHEGMENVKKRVLEYMAVRSLRDEGSDKAMAGPILCFAGPPGVGKTSVARAIAQSLGRKFERISLGGIRDEADIRGHRRTYIGAMPGRLLQAIRRAKTRNPVILLDEVDKLFSGVHGSPSAALLEVLDPEQNGAFMDHYLNLPFDLSQVIFIATANDLSTIDGPLSDRLEIIEMSGYSTPEKIRIAQKHVLPSQLETHGVCPDYIRLPPEGLQHLVSGYTREAGVRQLARQIASLCRHAALSIAEAVNSNSQADCLPDFSLPIVYDREKIGDVLGPATFGDRSLDLVDRLKSGFRPGMVFGLAWTPYGGELMLIEGVASNTKSKDGKGRVMMTGKLGEVLKESVDVARSWINANAERLGVESLLSKDIHVHLPAGAVGKDGPSAGCALVTSLFSLASGRLVRSDTALTGEVSLTGLVLPVGGIKEKVLGAHRTGIRRLLLPEANRQDASQIEQSIKDELEIHFVRDLDEVLQKMMTPSSFVLSKL</sequence>
<evidence type="ECO:0000256" key="5">
    <source>
        <dbReference type="ARBA" id="ARBA00022840"/>
    </source>
</evidence>
<dbReference type="Gene3D" id="1.20.5.5270">
    <property type="match status" value="1"/>
</dbReference>
<dbReference type="GO" id="GO:0006508">
    <property type="term" value="P:proteolysis"/>
    <property type="evidence" value="ECO:0007669"/>
    <property type="project" value="UniProtKB-KW"/>
</dbReference>
<dbReference type="InterPro" id="IPR015947">
    <property type="entry name" value="PUA-like_sf"/>
</dbReference>
<feature type="domain" description="Lon proteolytic" evidence="12">
    <location>
        <begin position="609"/>
        <end position="793"/>
    </location>
</feature>
<dbReference type="Pfam" id="PF00004">
    <property type="entry name" value="AAA"/>
    <property type="match status" value="1"/>
</dbReference>
<dbReference type="PROSITE" id="PS51787">
    <property type="entry name" value="LON_N"/>
    <property type="match status" value="1"/>
</dbReference>
<dbReference type="Proteomes" id="UP001328107">
    <property type="component" value="Unassembled WGS sequence"/>
</dbReference>
<dbReference type="InterPro" id="IPR046336">
    <property type="entry name" value="Lon_prtase_N_sf"/>
</dbReference>
<dbReference type="Pfam" id="PF22667">
    <property type="entry name" value="Lon_lid"/>
    <property type="match status" value="1"/>
</dbReference>
<evidence type="ECO:0000259" key="12">
    <source>
        <dbReference type="PROSITE" id="PS51786"/>
    </source>
</evidence>
<keyword evidence="15" id="KW-1185">Reference proteome</keyword>
<comment type="caution">
    <text evidence="14">The sequence shown here is derived from an EMBL/GenBank/DDBJ whole genome shotgun (WGS) entry which is preliminary data.</text>
</comment>
<dbReference type="Gene3D" id="2.30.130.40">
    <property type="entry name" value="LON domain-like"/>
    <property type="match status" value="1"/>
</dbReference>
<dbReference type="EMBL" id="BTRK01000003">
    <property type="protein sequence ID" value="GMR42765.1"/>
    <property type="molecule type" value="Genomic_DNA"/>
</dbReference>
<dbReference type="Gene3D" id="3.30.230.10">
    <property type="match status" value="1"/>
</dbReference>
<dbReference type="InterPro" id="IPR008269">
    <property type="entry name" value="Lon_proteolytic"/>
</dbReference>
<dbReference type="InterPro" id="IPR003593">
    <property type="entry name" value="AAA+_ATPase"/>
</dbReference>
<dbReference type="Pfam" id="PF02190">
    <property type="entry name" value="LON_substr_bdg"/>
    <property type="match status" value="1"/>
</dbReference>
<evidence type="ECO:0000256" key="4">
    <source>
        <dbReference type="ARBA" id="ARBA00022825"/>
    </source>
</evidence>
<feature type="domain" description="Lon N-terminal" evidence="13">
    <location>
        <begin position="8"/>
        <end position="201"/>
    </location>
</feature>
<accession>A0AAN4ZT98</accession>